<reference evidence="7" key="1">
    <citation type="journal article" date="2019" name="Int. J. Syst. Evol. Microbiol.">
        <title>The Global Catalogue of Microorganisms (GCM) 10K type strain sequencing project: providing services to taxonomists for standard genome sequencing and annotation.</title>
        <authorList>
            <consortium name="The Broad Institute Genomics Platform"/>
            <consortium name="The Broad Institute Genome Sequencing Center for Infectious Disease"/>
            <person name="Wu L."/>
            <person name="Ma J."/>
        </authorList>
    </citation>
    <scope>NUCLEOTIDE SEQUENCE [LARGE SCALE GENOMIC DNA]</scope>
    <source>
        <strain evidence="7">CGMCC 1.3240</strain>
    </source>
</reference>
<keyword evidence="2 5" id="KW-0808">Transferase</keyword>
<dbReference type="EMBL" id="JBHSOW010000115">
    <property type="protein sequence ID" value="MFC5653098.1"/>
    <property type="molecule type" value="Genomic_DNA"/>
</dbReference>
<proteinExistence type="inferred from homology"/>
<keyword evidence="1 5" id="KW-0328">Glycosyltransferase</keyword>
<evidence type="ECO:0000313" key="7">
    <source>
        <dbReference type="Proteomes" id="UP001596047"/>
    </source>
</evidence>
<gene>
    <name evidence="6" type="ORF">ACFPYJ_29110</name>
</gene>
<dbReference type="InterPro" id="IPR004629">
    <property type="entry name" value="WecG_TagA_CpsF"/>
</dbReference>
<accession>A0ABW0W4G8</accession>
<evidence type="ECO:0000256" key="2">
    <source>
        <dbReference type="ARBA" id="ARBA00022679"/>
    </source>
</evidence>
<dbReference type="EC" id="2.4.1.187" evidence="5"/>
<dbReference type="NCBIfam" id="TIGR00696">
    <property type="entry name" value="wecG_tagA_cpsF"/>
    <property type="match status" value="1"/>
</dbReference>
<dbReference type="Proteomes" id="UP001596047">
    <property type="component" value="Unassembled WGS sequence"/>
</dbReference>
<dbReference type="Pfam" id="PF03808">
    <property type="entry name" value="Glyco_tran_WecG"/>
    <property type="match status" value="1"/>
</dbReference>
<evidence type="ECO:0000256" key="4">
    <source>
        <dbReference type="ARBA" id="ARBA00023316"/>
    </source>
</evidence>
<organism evidence="6 7">
    <name type="scientific">Paenibacillus solisilvae</name>
    <dbReference type="NCBI Taxonomy" id="2486751"/>
    <lineage>
        <taxon>Bacteria</taxon>
        <taxon>Bacillati</taxon>
        <taxon>Bacillota</taxon>
        <taxon>Bacilli</taxon>
        <taxon>Bacillales</taxon>
        <taxon>Paenibacillaceae</taxon>
        <taxon>Paenibacillus</taxon>
    </lineage>
</organism>
<dbReference type="CDD" id="cd06533">
    <property type="entry name" value="Glyco_transf_WecG_TagA"/>
    <property type="match status" value="1"/>
</dbReference>
<sequence>MSQAAIQSVPTVSIYGIRFSKMNMADTVHYLTQRVERREPTQVITGNPIMIMTALEQQSFHKVMLDAELVVPDGTGVVWAANYIGDPVTERVAGFDLLHHLMGVGEKRSWRVFLLGTTQEIIEQTARKLKQQYPGVTIAGYRNGYFGSAEDAEVVEYIRSTQADLLFVARSVDTQEPWIAQHKEAFGVPVIMGVGGSFDVISGNLKRAPKLFQKLRLEWLYRLLQQPSRYRRMFMLPKFVAKVMRDKEKVGKHRPTS</sequence>
<comment type="catalytic activity">
    <reaction evidence="5">
        <text>UDP-N-acetyl-alpha-D-mannosamine + N-acetyl-alpha-D-glucosaminyl-di-trans,octa-cis-undecaprenyl diphosphate = N-acetyl-beta-D-mannosaminyl-(1-&gt;4)-N-acetyl-alpha-D-glucosaminyl di-trans,octa-cis-undecaprenyl diphosphate + UDP + H(+)</text>
        <dbReference type="Rhea" id="RHEA:16053"/>
        <dbReference type="ChEBI" id="CHEBI:15378"/>
        <dbReference type="ChEBI" id="CHEBI:58223"/>
        <dbReference type="ChEBI" id="CHEBI:62959"/>
        <dbReference type="ChEBI" id="CHEBI:68623"/>
        <dbReference type="ChEBI" id="CHEBI:132210"/>
        <dbReference type="EC" id="2.4.1.187"/>
    </reaction>
</comment>
<dbReference type="InterPro" id="IPR034714">
    <property type="entry name" value="TagA_TarA"/>
</dbReference>
<dbReference type="PANTHER" id="PTHR34136:SF1">
    <property type="entry name" value="UDP-N-ACETYL-D-MANNOSAMINURONIC ACID TRANSFERASE"/>
    <property type="match status" value="1"/>
</dbReference>
<protein>
    <recommendedName>
        <fullName evidence="5">N-acetylglucosaminyldiphosphoundecaprenol N-acetyl-beta-D-mannosaminyltransferase</fullName>
        <ecNumber evidence="5">2.4.1.187</ecNumber>
    </recommendedName>
    <alternativeName>
        <fullName evidence="5">N-acetylmannosaminyltransferase</fullName>
    </alternativeName>
    <alternativeName>
        <fullName evidence="5">UDP-N-acetylmannosamine transferase</fullName>
    </alternativeName>
    <alternativeName>
        <fullName evidence="5">UDP-N-acetylmannosamine:N-acetylglucosaminyl pyrophosphorylundecaprenol N-acetylmannosaminyltransferase</fullName>
    </alternativeName>
</protein>
<name>A0ABW0W4G8_9BACL</name>
<evidence type="ECO:0000256" key="3">
    <source>
        <dbReference type="ARBA" id="ARBA00022944"/>
    </source>
</evidence>
<comment type="caution">
    <text evidence="6">The sequence shown here is derived from an EMBL/GenBank/DDBJ whole genome shotgun (WGS) entry which is preliminary data.</text>
</comment>
<comment type="pathway">
    <text evidence="5">Cell wall biogenesis; teichoic acid biosynthesis.</text>
</comment>
<dbReference type="HAMAP" id="MF_02070">
    <property type="entry name" value="TagA_TarA"/>
    <property type="match status" value="1"/>
</dbReference>
<keyword evidence="3 5" id="KW-0777">Teichoic acid biosynthesis</keyword>
<keyword evidence="7" id="KW-1185">Reference proteome</keyword>
<comment type="function">
    <text evidence="5">Catalyzes the conversion of GlcNAc-PP-undecaprenol into ManNAc-GlcNAc-PP-undecaprenol, the first committed lipid intermediate in the de novo synthesis of teichoic acid.</text>
</comment>
<dbReference type="PANTHER" id="PTHR34136">
    <property type="match status" value="1"/>
</dbReference>
<dbReference type="RefSeq" id="WP_379191753.1">
    <property type="nucleotide sequence ID" value="NZ_JBHSOW010000115.1"/>
</dbReference>
<evidence type="ECO:0000313" key="6">
    <source>
        <dbReference type="EMBL" id="MFC5653098.1"/>
    </source>
</evidence>
<keyword evidence="4 5" id="KW-0961">Cell wall biogenesis/degradation</keyword>
<comment type="similarity">
    <text evidence="5">Belongs to the glycosyltransferase 26 family. TagA/TarA subfamily.</text>
</comment>
<evidence type="ECO:0000256" key="1">
    <source>
        <dbReference type="ARBA" id="ARBA00022676"/>
    </source>
</evidence>
<evidence type="ECO:0000256" key="5">
    <source>
        <dbReference type="HAMAP-Rule" id="MF_02070"/>
    </source>
</evidence>